<evidence type="ECO:0000256" key="2">
    <source>
        <dbReference type="SAM" id="Phobius"/>
    </source>
</evidence>
<accession>A0A914YP58</accession>
<feature type="domain" description="Nematode cuticle collagen N-terminal" evidence="3">
    <location>
        <begin position="51"/>
        <end position="103"/>
    </location>
</feature>
<dbReference type="AlphaFoldDB" id="A0A914YP58"/>
<feature type="transmembrane region" description="Helical" evidence="2">
    <location>
        <begin position="51"/>
        <end position="76"/>
    </location>
</feature>
<keyword evidence="2" id="KW-0472">Membrane</keyword>
<dbReference type="WBParaSite" id="PSU_v2.g20770.t1">
    <property type="protein sequence ID" value="PSU_v2.g20770.t1"/>
    <property type="gene ID" value="PSU_v2.g20770"/>
</dbReference>
<name>A0A914YP58_9BILA</name>
<evidence type="ECO:0000259" key="3">
    <source>
        <dbReference type="SMART" id="SM01088"/>
    </source>
</evidence>
<proteinExistence type="predicted"/>
<sequence>MRSSTSRYFLPTSSASNRNLNNIFESKRHPNSLVHGYTESINDKNFSFLRYLGYSTIAIGITVITVTIVFLPYIFASLDGTKEIVKSNGDVFKAKSNTLWSQMQSLKRNIYRRSIAADSVMHLIDYIFGVMIS</sequence>
<keyword evidence="2" id="KW-0812">Transmembrane</keyword>
<dbReference type="Proteomes" id="UP000887577">
    <property type="component" value="Unplaced"/>
</dbReference>
<evidence type="ECO:0000313" key="5">
    <source>
        <dbReference type="WBParaSite" id="PSU_v2.g20770.t1"/>
    </source>
</evidence>
<protein>
    <submittedName>
        <fullName evidence="5">Nematode cuticle collagen N-terminal domain-containing protein</fullName>
    </submittedName>
</protein>
<reference evidence="5" key="1">
    <citation type="submission" date="2022-11" db="UniProtKB">
        <authorList>
            <consortium name="WormBaseParasite"/>
        </authorList>
    </citation>
    <scope>IDENTIFICATION</scope>
</reference>
<organism evidence="4 5">
    <name type="scientific">Panagrolaimus superbus</name>
    <dbReference type="NCBI Taxonomy" id="310955"/>
    <lineage>
        <taxon>Eukaryota</taxon>
        <taxon>Metazoa</taxon>
        <taxon>Ecdysozoa</taxon>
        <taxon>Nematoda</taxon>
        <taxon>Chromadorea</taxon>
        <taxon>Rhabditida</taxon>
        <taxon>Tylenchina</taxon>
        <taxon>Panagrolaimomorpha</taxon>
        <taxon>Panagrolaimoidea</taxon>
        <taxon>Panagrolaimidae</taxon>
        <taxon>Panagrolaimus</taxon>
    </lineage>
</organism>
<dbReference type="SMART" id="SM01088">
    <property type="entry name" value="Col_cuticle_N"/>
    <property type="match status" value="1"/>
</dbReference>
<dbReference type="Pfam" id="PF01484">
    <property type="entry name" value="Col_cuticle_N"/>
    <property type="match status" value="1"/>
</dbReference>
<dbReference type="InterPro" id="IPR002486">
    <property type="entry name" value="Col_cuticle_N"/>
</dbReference>
<evidence type="ECO:0000313" key="4">
    <source>
        <dbReference type="Proteomes" id="UP000887577"/>
    </source>
</evidence>
<keyword evidence="4" id="KW-1185">Reference proteome</keyword>
<keyword evidence="1" id="KW-0677">Repeat</keyword>
<keyword evidence="2" id="KW-1133">Transmembrane helix</keyword>
<dbReference type="GO" id="GO:0042302">
    <property type="term" value="F:structural constituent of cuticle"/>
    <property type="evidence" value="ECO:0007669"/>
    <property type="project" value="InterPro"/>
</dbReference>
<evidence type="ECO:0000256" key="1">
    <source>
        <dbReference type="ARBA" id="ARBA00022737"/>
    </source>
</evidence>